<dbReference type="EMBL" id="LJZO01000055">
    <property type="protein sequence ID" value="ROV89797.1"/>
    <property type="molecule type" value="Genomic_DNA"/>
</dbReference>
<protein>
    <submittedName>
        <fullName evidence="3">Uncharacterized protein</fullName>
    </submittedName>
</protein>
<dbReference type="AlphaFoldDB" id="A0A423VFY9"/>
<feature type="signal peptide" evidence="2">
    <location>
        <begin position="1"/>
        <end position="17"/>
    </location>
</feature>
<dbReference type="OrthoDB" id="2596908at2759"/>
<keyword evidence="1" id="KW-1133">Transmembrane helix</keyword>
<evidence type="ECO:0000256" key="2">
    <source>
        <dbReference type="SAM" id="SignalP"/>
    </source>
</evidence>
<accession>A0A423VFY9</accession>
<keyword evidence="4" id="KW-1185">Reference proteome</keyword>
<name>A0A423VFY9_CYTCH</name>
<keyword evidence="2" id="KW-0732">Signal</keyword>
<keyword evidence="1" id="KW-0472">Membrane</keyword>
<keyword evidence="1" id="KW-0812">Transmembrane</keyword>
<evidence type="ECO:0000313" key="3">
    <source>
        <dbReference type="EMBL" id="ROV89797.1"/>
    </source>
</evidence>
<dbReference type="Proteomes" id="UP000284375">
    <property type="component" value="Unassembled WGS sequence"/>
</dbReference>
<dbReference type="STRING" id="252740.A0A423VFY9"/>
<reference evidence="3 4" key="1">
    <citation type="submission" date="2015-09" db="EMBL/GenBank/DDBJ databases">
        <title>Host preference determinants of Valsa canker pathogens revealed by comparative genomics.</title>
        <authorList>
            <person name="Yin Z."/>
            <person name="Huang L."/>
        </authorList>
    </citation>
    <scope>NUCLEOTIDE SEQUENCE [LARGE SCALE GENOMIC DNA]</scope>
    <source>
        <strain evidence="3 4">YSFL</strain>
    </source>
</reference>
<evidence type="ECO:0000256" key="1">
    <source>
        <dbReference type="SAM" id="Phobius"/>
    </source>
</evidence>
<organism evidence="3 4">
    <name type="scientific">Cytospora chrysosperma</name>
    <name type="common">Cytospora canker fungus</name>
    <name type="synonym">Sphaeria chrysosperma</name>
    <dbReference type="NCBI Taxonomy" id="252740"/>
    <lineage>
        <taxon>Eukaryota</taxon>
        <taxon>Fungi</taxon>
        <taxon>Dikarya</taxon>
        <taxon>Ascomycota</taxon>
        <taxon>Pezizomycotina</taxon>
        <taxon>Sordariomycetes</taxon>
        <taxon>Sordariomycetidae</taxon>
        <taxon>Diaporthales</taxon>
        <taxon>Cytosporaceae</taxon>
        <taxon>Cytospora</taxon>
    </lineage>
</organism>
<comment type="caution">
    <text evidence="3">The sequence shown here is derived from an EMBL/GenBank/DDBJ whole genome shotgun (WGS) entry which is preliminary data.</text>
</comment>
<evidence type="ECO:0000313" key="4">
    <source>
        <dbReference type="Proteomes" id="UP000284375"/>
    </source>
</evidence>
<sequence>MLWKTGVTALLAAGAHAGGMTDLVAEGVLTGRSPRSLEQRMEDDAARRILIERASSAVQTNPNGTMDMAAWDAQVDAACQTVLAKLGKATNPTGACTCYNLPVLNNQTGAFEADLRLYQLSTPTGDFEGISADQVQVALSYNGASVSPVTATVAAQKVNMRRGNTRGNPVLLQTYLFVGQVDANRLQDMSNMAALEAIVMPTVSLSAKNKSGQTVSTNISTNEAAFLAGVFSDLVVLSKTAEAQIAVDQVIAGLANGTVAFVLPGVNLLIFPVGLVVTGSWFLIGMVVIGFGFFERMQHREAYRKTVARTGKGAALNTF</sequence>
<feature type="chain" id="PRO_5019431005" evidence="2">
    <location>
        <begin position="18"/>
        <end position="319"/>
    </location>
</feature>
<gene>
    <name evidence="3" type="ORF">VSDG_08600</name>
</gene>
<feature type="transmembrane region" description="Helical" evidence="1">
    <location>
        <begin position="269"/>
        <end position="294"/>
    </location>
</feature>
<proteinExistence type="predicted"/>